<dbReference type="Proteomes" id="UP000304953">
    <property type="component" value="Unassembled WGS sequence"/>
</dbReference>
<protein>
    <submittedName>
        <fullName evidence="1">Cys-rich peptide radical SAM maturase CcpM</fullName>
    </submittedName>
</protein>
<gene>
    <name evidence="1" type="primary">ccpM</name>
    <name evidence="1" type="ORF">E5329_22710</name>
</gene>
<organism evidence="1 2">
    <name type="scientific">Petralouisia muris</name>
    <dbReference type="NCBI Taxonomy" id="3032872"/>
    <lineage>
        <taxon>Bacteria</taxon>
        <taxon>Bacillati</taxon>
        <taxon>Bacillota</taxon>
        <taxon>Clostridia</taxon>
        <taxon>Lachnospirales</taxon>
        <taxon>Lachnospiraceae</taxon>
        <taxon>Petralouisia</taxon>
    </lineage>
</organism>
<reference evidence="1" key="1">
    <citation type="submission" date="2019-04" db="EMBL/GenBank/DDBJ databases">
        <title>Microbes associate with the intestines of laboratory mice.</title>
        <authorList>
            <person name="Navarre W."/>
            <person name="Wong E."/>
            <person name="Huang K."/>
            <person name="Tropini C."/>
            <person name="Ng K."/>
            <person name="Yu B."/>
        </authorList>
    </citation>
    <scope>NUCLEOTIDE SEQUENCE</scope>
    <source>
        <strain evidence="1">NM01_1-7b</strain>
    </source>
</reference>
<evidence type="ECO:0000313" key="1">
    <source>
        <dbReference type="EMBL" id="TGY91100.1"/>
    </source>
</evidence>
<sequence>MNIIFKGIKTPKHYYIYDRGRNAILEVDAEEYEELENIQNGNLKSIESKVLERYQHYGFLKENTVTKIEHPCTHALKHYLSNHLEKLTLQVTQRCNLRCEYCIYSGNYDTRTHSELDMDFDTAKRAIDFYLNASNELDELTVAFYGGEPLLNIELIRKCVVYVYEKSFGRRVVFSITTNGTLLNENTVSFLEEHKFNVMISLDGSQKEHDTYRKFQNGKGSFKVIQENLRRIKEKHPEFFKKISYNSVLNPENDYQNIKDYFEKDDLLASADVFTNIVESEDLTQDIQFSETFSLINKFDYLKLCLFMLGKLDEEDVSKLVLVKRSFIYERYHQITKKAEIGDTCHPGGPCIPGTRRLFVNVQGYMFPCERVSETSPVMAIGHLDSGFDIKKVNSLLNIGKITEDLCKNCWALFHCNQCAQKADGKDHLSRELKVKHCPISKGQAFMNLKEICILKELGCTFER</sequence>
<keyword evidence="2" id="KW-1185">Reference proteome</keyword>
<dbReference type="EMBL" id="SRYA01000070">
    <property type="protein sequence ID" value="TGY91100.1"/>
    <property type="molecule type" value="Genomic_DNA"/>
</dbReference>
<proteinExistence type="predicted"/>
<comment type="caution">
    <text evidence="1">The sequence shown here is derived from an EMBL/GenBank/DDBJ whole genome shotgun (WGS) entry which is preliminary data.</text>
</comment>
<accession>A0AC61RQA0</accession>
<evidence type="ECO:0000313" key="2">
    <source>
        <dbReference type="Proteomes" id="UP000304953"/>
    </source>
</evidence>
<name>A0AC61RQA0_9FIRM</name>